<dbReference type="Proteomes" id="UP001259803">
    <property type="component" value="Unassembled WGS sequence"/>
</dbReference>
<name>A0ABU2ZJK9_9SPHN</name>
<dbReference type="RefSeq" id="WP_311340780.1">
    <property type="nucleotide sequence ID" value="NZ_JAVRHS010000005.1"/>
</dbReference>
<accession>A0ABU2ZJK9</accession>
<dbReference type="EMBL" id="JAVRHS010000005">
    <property type="protein sequence ID" value="MDT0576213.1"/>
    <property type="molecule type" value="Genomic_DNA"/>
</dbReference>
<proteinExistence type="predicted"/>
<organism evidence="1 2">
    <name type="scientific">Croceicoccus esteveae</name>
    <dbReference type="NCBI Taxonomy" id="3075597"/>
    <lineage>
        <taxon>Bacteria</taxon>
        <taxon>Pseudomonadati</taxon>
        <taxon>Pseudomonadota</taxon>
        <taxon>Alphaproteobacteria</taxon>
        <taxon>Sphingomonadales</taxon>
        <taxon>Erythrobacteraceae</taxon>
        <taxon>Croceicoccus</taxon>
    </lineage>
</organism>
<sequence>MNDRLPAHVEVSGLIRAVNAAGGFATVLKSGERDCGTILTVARQSNDISCLYERLPTVDGTRRWTLAKQQDIENKQDFLDYLARRGSQDADCWIVELDIACAERFIGILPAQT</sequence>
<protein>
    <submittedName>
        <fullName evidence="1">DUF1491 family protein</fullName>
    </submittedName>
</protein>
<comment type="caution">
    <text evidence="1">The sequence shown here is derived from an EMBL/GenBank/DDBJ whole genome shotgun (WGS) entry which is preliminary data.</text>
</comment>
<gene>
    <name evidence="1" type="ORF">RM533_08440</name>
</gene>
<dbReference type="Gene3D" id="3.40.1530.20">
    <property type="entry name" value="Protein of unknown function (DUF1491)"/>
    <property type="match status" value="1"/>
</dbReference>
<evidence type="ECO:0000313" key="2">
    <source>
        <dbReference type="Proteomes" id="UP001259803"/>
    </source>
</evidence>
<keyword evidence="2" id="KW-1185">Reference proteome</keyword>
<dbReference type="InterPro" id="IPR009964">
    <property type="entry name" value="DUF1491"/>
</dbReference>
<dbReference type="Pfam" id="PF07372">
    <property type="entry name" value="DUF1491"/>
    <property type="match status" value="1"/>
</dbReference>
<evidence type="ECO:0000313" key="1">
    <source>
        <dbReference type="EMBL" id="MDT0576213.1"/>
    </source>
</evidence>
<reference evidence="1 2" key="1">
    <citation type="submission" date="2023-09" db="EMBL/GenBank/DDBJ databases">
        <authorList>
            <person name="Rey-Velasco X."/>
        </authorList>
    </citation>
    <scope>NUCLEOTIDE SEQUENCE [LARGE SCALE GENOMIC DNA]</scope>
    <source>
        <strain evidence="1 2">F390</strain>
    </source>
</reference>